<dbReference type="AlphaFoldDB" id="A0A2K1E0K8"/>
<keyword evidence="2" id="KW-1185">Reference proteome</keyword>
<dbReference type="EMBL" id="POWF01000002">
    <property type="protein sequence ID" value="PNQ73813.1"/>
    <property type="molecule type" value="Genomic_DNA"/>
</dbReference>
<protein>
    <recommendedName>
        <fullName evidence="3">Lipocalin-like domain-containing protein</fullName>
    </recommendedName>
</protein>
<accession>A0A2K1E0K8</accession>
<sequence>MGINSQAQNQETSVDTSPNSQLIGEWLIDLRPTPQSEGYFQDFVVQSISDNTFTGTFYGSSLEQGLINNKWDKLYFAFSTKDQSNVYYHSGYLLDDKLYGMTYCPNRQFTAPWTGTRKN</sequence>
<organism evidence="1 2">
    <name type="scientific">Hanstruepera neustonica</name>
    <dbReference type="NCBI Taxonomy" id="1445657"/>
    <lineage>
        <taxon>Bacteria</taxon>
        <taxon>Pseudomonadati</taxon>
        <taxon>Bacteroidota</taxon>
        <taxon>Flavobacteriia</taxon>
        <taxon>Flavobacteriales</taxon>
        <taxon>Flavobacteriaceae</taxon>
        <taxon>Hanstruepera</taxon>
    </lineage>
</organism>
<reference evidence="1 2" key="1">
    <citation type="submission" date="2018-01" db="EMBL/GenBank/DDBJ databases">
        <title>The draft genome of Hanstruepera neustonica JCM19743.</title>
        <authorList>
            <person name="He R.-H."/>
            <person name="Du Z.-J."/>
        </authorList>
    </citation>
    <scope>NUCLEOTIDE SEQUENCE [LARGE SCALE GENOMIC DNA]</scope>
    <source>
        <strain evidence="1 2">JCM19743</strain>
    </source>
</reference>
<gene>
    <name evidence="1" type="ORF">C1T31_05630</name>
</gene>
<evidence type="ECO:0008006" key="3">
    <source>
        <dbReference type="Google" id="ProtNLM"/>
    </source>
</evidence>
<dbReference type="Proteomes" id="UP000236641">
    <property type="component" value="Unassembled WGS sequence"/>
</dbReference>
<name>A0A2K1E0K8_9FLAO</name>
<proteinExistence type="predicted"/>
<comment type="caution">
    <text evidence="1">The sequence shown here is derived from an EMBL/GenBank/DDBJ whole genome shotgun (WGS) entry which is preliminary data.</text>
</comment>
<evidence type="ECO:0000313" key="1">
    <source>
        <dbReference type="EMBL" id="PNQ73813.1"/>
    </source>
</evidence>
<evidence type="ECO:0000313" key="2">
    <source>
        <dbReference type="Proteomes" id="UP000236641"/>
    </source>
</evidence>